<comment type="subunit">
    <text evidence="8">In plastids the minimal PEP RNA polymerase catalytic core is composed of four subunits: alpha, beta, beta', and beta''. When a (nuclear-encoded) sigma factor is associated with the core the holoenzyme is formed, which can initiate transcription.</text>
</comment>
<protein>
    <recommendedName>
        <fullName evidence="8">DNA-directed RNA polymerase subunit beta''</fullName>
        <ecNumber evidence="8">2.7.7.6</ecNumber>
    </recommendedName>
    <alternativeName>
        <fullName evidence="8">PEP</fullName>
    </alternativeName>
    <alternativeName>
        <fullName evidence="8">Plastid-encoded RNA polymerase subunit beta''</fullName>
        <shortName evidence="8">RNA polymerase subunit beta''</shortName>
    </alternativeName>
</protein>
<keyword evidence="9" id="KW-0175">Coiled coil</keyword>
<feature type="binding site" evidence="8">
    <location>
        <position position="350"/>
    </location>
    <ligand>
        <name>Zn(2+)</name>
        <dbReference type="ChEBI" id="CHEBI:29105"/>
    </ligand>
</feature>
<keyword evidence="4 8" id="KW-0548">Nucleotidyltransferase</keyword>
<dbReference type="GO" id="GO:0003677">
    <property type="term" value="F:DNA binding"/>
    <property type="evidence" value="ECO:0007669"/>
    <property type="project" value="UniProtKB-UniRule"/>
</dbReference>
<proteinExistence type="inferred from homology"/>
<evidence type="ECO:0000256" key="9">
    <source>
        <dbReference type="SAM" id="Coils"/>
    </source>
</evidence>
<keyword evidence="13" id="KW-0150">Chloroplast</keyword>
<dbReference type="GO" id="GO:0008270">
    <property type="term" value="F:zinc ion binding"/>
    <property type="evidence" value="ECO:0007669"/>
    <property type="project" value="UniProtKB-UniRule"/>
</dbReference>
<sequence length="3754" mass="438433">MFNAFYFKNQNFFCRKPFQNTNCSYFFFALNSSSRSSSNSSSASLGKLSLSKSLHLKSVPHIPFHNFYNRSFDKSRLKTLISWSVFYFGEKKTIDLVEKLKLIGYGYATKAGISLSIDDLKIPISKKNYVSKAEQILILANQQVKKGRLTSMEYFSKVIETWNKTSENLKDEVITNFKKTDELNPVFLMAFSGARGNISQVRQLTSMRGLMSDPQGRIINFPIQSNFREGLTLTEYLISCHGARKGVVDTALRTATSGYLTRRLVDVAHHVIIRGFDCGTQKGILVTDFRKGSKTLIALKNRLVGRRLAEDVWNNKKELIGTRNQEIDSSLGLAISKIQNSVFVRSPLTCEKGNFVCQLCYGWSLASHRLVSLGEAVGIIAAQSIGEPGTQLTMRTFHTGGVFSGSISEEIKTPVAGVVTFPSSIPGKLVRTAYGQIAFLTKQESVLNVIPQNFDFLDNFSSKPAINPIQIQIPAYALVFAKQKQKVEKNQVLAESSTFLNEESYSIASYQTIYSEFSGQFKLEKPKNQIQIAKDKLDVEIDKLENFLTTEDFETLLFKEKAKIRKKIANFKKIRNNIFQSTQSGATQEFWIFAAQNQMIAKPVNLLIEPGDFVYSKAPIYLLQTSDFLSNSGEKRKQVFSPAAKKKSFLTFPFCVAEKQSYGLAKEESFQAKENFWNKEKVLPLRAQSTSVSKPFSRPSNFAGKKVLFFDFGKSCANKALKTQFFLTFTFFNEKSSLKKGKSFLMQKKKTVFKFKSESENFYPFGYFCCNKKTSFITQKFKLFFKAALQKEKSLVRNYPLVNLSFFNSNFLFTKLTHSSDFTKNHFLKTIEESKKNQKPKLCLAAKQNQSTSKNTKLFKQIGFSSLFKTKTAGFGIQDLFSITFVSSFKTTPLFLLFQFVSPTTNVSNLTPEQNFSFAVQNLNYYYFQTSFSLLKNKALVKKRTPFSKDFNKSIYTYLKKNWIKPYFKTSHLLKFYYFWNLPFFETTNFLVSPTQSLCGPSPIYFKGSRYGLGQKKTSLNNASKFFPNQRNLKKKIEIGNWKIQASFSKNSNEFQNQNSLKVKPHSLNISFFYKFFSQVDQKIFLTSFSLFLKPVLRSSLSSEHSFFTKNKNYLKSQTFVTKENFCPEDKKQLRRQSNFASENFSFTYFETKRNLQKQSFSNFELKSPNSKSKTWKSKASFLKDDSKLFKLSHPFFRKKNLLFLNKSFQKINKFSKPSSLKDFELEKVAVINTAFLMKQKKKRGKQEFLLPIFLKKILSPPTRFFWFSQKKKNTENLNFVNSFKNFNDFDLADFQKTLFFKSFFYEATFFFTKKYFPNLNLFFLIALKKNQLYTQLKTFSSKKFVSQAFSTSVQPSFFTLTKEKNRLSFNFKNKTQTFFRRKRKIFVATFLTSQKLLLPRVPKVFLPKLKTNLPKSFFGSKSYFVAQARLLPNELHRSPKILWPSKNLLTSFELKNENLPEDSFYFIKKSELFSALIEYQILRNLKKISSNTIFNKKPNLLKHFLILIFLLKKAYFLNYQSTKNNLLLEKVSFIDLNLQQFEKTLFNLSSKLKTFSFAPEDKFKKKFESFTEKVAFGTVGVHSLSDPTQNQANPQFFSELKANRNIKVDSKVAWSANLSVYPQCFVFSTEKNEKKQKKYSKSEILFQKKQIGFQTKNFSNFLNYETIKRKSENSYDAFQFFVEAQKQETNEIQTQIAQQASFLSFETNFSPSLSHLFFGKIRKTNPERFSFALFFKNKLNYYQYFACFPLAVQIQNRLFKNLKPLLFDSRFQSVILDSNFLKQQSSFNLKKLNWTNTSTFDALKNLEKTNSLNVNSVFKKDFFHFLFFSEILEKKKTKKKTNQKLSEKNLSVLYLAKKKAFSLNVCDFFKKVLPGSQKIDQTIILFPKIYFKYKFFAKTFVTKKKFENKCQSLLHRQGYFVAKNQNQNQKFQKKTWSNEKSSREKIYDLSKLLASNELFQTVSQINAVAKQHQHQPFTSFNPNSHTSFELEAASLKGKRAQSKFVKLQNSPFQKSFQQSFKLQQQKSQLFQFDELFTPAYENWVFPLIQPQVFIQKPNFFHIPGNLKLNDICFGNYSVLTDFFYSGFYKDFCEVHNSLNFWFKTIQSFKASNQKKINFSKKKFQSFFKRYLPSSQNPKVASQISYFKNSFDFCFSGKQSLAPQPNFNRNGKNWKPIKINKTLFLQTKLEQCQNLQDFERNFQSKKKKIFLNDVFYKKPYFTKKHCQNLFIIHPSLIWKKRFEKNIQNMLASDVSNVQKLNWIFKKKFVSFSNKTKFLFEKVNVLKAFLVFYSKSFQLFSGNFLFETFRKPRKKIRFFFKNSKTTYFFGTPTVLNFNEDFLKLPFQYLKTENCFEKKKLNKKTLNKYCRLYNFKIGQLPFFSISLSDFLANKKKQNWCDQTQTFYKVARYVLPQAQQKKQPKLTKQQIFAQRFNQARAPLLKEAAFLFNSNSRFQPKLLILEKKPPLELKANYLSNWSFLQDFSRGQVPGLTHYIFENKIQFNFLSSSTRLLVSTQKSTQYAEENLKKTKKESFSFLDKSNLLKKVSGNCSKTTLVNSKLSSTLPNFRIQAIAWKNVRNQKKLNFENQNWAIGPQLPESKKSFLIKFYDKKQKISSFFNFKIQPSLQVFWTFFNLIISKKKHREKFLISSIQKTELSHHHLYQAGEKQLSRKMRFSLLNSKLKTLKALNKTFLWEMQIFPFPFKVFWPQISIANLKKNLIKLTLNSIILAKRSKKNQNQNQTSTFHLYSNPELNFISGSKNQNLKANVLSCFKLFKQKEKFLYICQKKNSSLKLFSLNGNTKQKSFLVSLSSLFEINEKLFQKNLNFKQQNFCEREKQKQFGRKKKPKNLAQQEKNKRTQILGTLKNVSGKAKLKATLATNEICRENNVFANQKTSQIQSNFFFPQIKKAQKLDFSKQFKVFYSQQGLNIFQFHFDTTFLNQNSLDFLYNLQPLKKGLFQKNFKTTSLFLLETPIFYEQTQRLAGQVLKYPSEVKKVKKTESKNLAKKSFSTISSLNLNFDSCYVKKGLSFLKGEVFMAKRSSSFKFGDLALFKKSLPEMQVLTSDNLITFALGECLNHNKESDLIQKTDLTNFSSQKIKSLGANTKLAGLKKSKFSLSIGQILRYGQALSSSVGLKSSGQILLLQSDKMVLRYAKPFLLPRGARYDLASGDFIKKKSPLLTLKYTTLKTEDIVQGIPKIEQLFEARENIQEKLGVNALVKKKFHEFQKVYTFSISVRKSFEYIQKYIIDGIQSVYQSQGVNISDKHIEIIVKQMTSKVQIQKPYASGLLKGDIVYLTDIEKINLAIKAQNYVWSQKNLKIEQIIKKISFLKADQKKVLKIQTLEKNFHYLKKKLSSFQNKRVYSNTVLEILLKIKRRGRKIEKRISEKNRDFQKIQKLKTLQWELAALNQEKKNLEEQFQNHSQNKTLLESEILERNFRNQLTIQRREQKKLDRKLNLLKELEFGDIEKKNLEEKLQNLEKLKKIREIEALKSTLKSLIQIQKTTFQKFNRNQNYKFETLNFQILRKELEKQNLILREENRKGERQHSAEITWQIKTKDFKKKIKSLDTFSRKIFRKLGEENQLRDFDKVLQKLENQRVTLESYLEEYKTNHISPNYEFEQQIRQLRRNIKSKIRKLRPKIKNMRRELNFDSVVGSLLKHQNQQNLEPPFINQIEYEPVVLGITKASLTKAGFLSAASFQETIKILTKAPLFQQGDFLRGLKENVILGHLIPAGTGSDINVALSDLKVSSFVN</sequence>
<dbReference type="Gene3D" id="1.10.1790.20">
    <property type="match status" value="1"/>
</dbReference>
<dbReference type="PANTHER" id="PTHR19376:SF68">
    <property type="entry name" value="DNA-DIRECTED RNA POLYMERASE SUBUNIT BETA"/>
    <property type="match status" value="1"/>
</dbReference>
<dbReference type="InterPro" id="IPR042102">
    <property type="entry name" value="RNA_pol_Rpb1_3_sf"/>
</dbReference>
<dbReference type="EC" id="2.7.7.6" evidence="8"/>
<feature type="binding site" evidence="8">
    <location>
        <position position="360"/>
    </location>
    <ligand>
        <name>Zn(2+)</name>
        <dbReference type="ChEBI" id="CHEBI:29105"/>
    </ligand>
</feature>
<evidence type="ECO:0000259" key="11">
    <source>
        <dbReference type="Pfam" id="PF04998"/>
    </source>
</evidence>
<comment type="catalytic activity">
    <reaction evidence="8">
        <text>RNA(n) + a ribonucleoside 5'-triphosphate = RNA(n+1) + diphosphate</text>
        <dbReference type="Rhea" id="RHEA:21248"/>
        <dbReference type="Rhea" id="RHEA-COMP:14527"/>
        <dbReference type="Rhea" id="RHEA-COMP:17342"/>
        <dbReference type="ChEBI" id="CHEBI:33019"/>
        <dbReference type="ChEBI" id="CHEBI:61557"/>
        <dbReference type="ChEBI" id="CHEBI:140395"/>
        <dbReference type="EC" id="2.7.7.6"/>
    </reaction>
</comment>
<dbReference type="Gene3D" id="1.10.150.390">
    <property type="match status" value="1"/>
</dbReference>
<evidence type="ECO:0000256" key="8">
    <source>
        <dbReference type="HAMAP-Rule" id="MF_01324"/>
    </source>
</evidence>
<gene>
    <name evidence="8 13" type="primary">rpoC2</name>
</gene>
<keyword evidence="1 8" id="KW-0240">DNA-directed RNA polymerase</keyword>
<feature type="domain" description="RNA polymerase Rpb1" evidence="11">
    <location>
        <begin position="230"/>
        <end position="552"/>
    </location>
</feature>
<dbReference type="SUPFAM" id="SSF64484">
    <property type="entry name" value="beta and beta-prime subunits of DNA dependent RNA-polymerase"/>
    <property type="match status" value="3"/>
</dbReference>
<dbReference type="GO" id="GO:0003899">
    <property type="term" value="F:DNA-directed RNA polymerase activity"/>
    <property type="evidence" value="ECO:0007669"/>
    <property type="project" value="UniProtKB-UniRule"/>
</dbReference>
<dbReference type="EMBL" id="KX306824">
    <property type="protein sequence ID" value="AOC61623.1"/>
    <property type="molecule type" value="Genomic_DNA"/>
</dbReference>
<evidence type="ECO:0000256" key="6">
    <source>
        <dbReference type="ARBA" id="ARBA00022833"/>
    </source>
</evidence>
<dbReference type="GO" id="GO:0006351">
    <property type="term" value="P:DNA-templated transcription"/>
    <property type="evidence" value="ECO:0007669"/>
    <property type="project" value="UniProtKB-UniRule"/>
</dbReference>
<reference evidence="13" key="1">
    <citation type="journal article" date="2016" name="Genome Biol. Evol.">
        <title>Mitochondrion-to-Chloroplast DNA Transfers and Intragenomic Proliferation of Chloroplast Group II Introns in Gloeotilopsis Green Algae (Ulotrichales, Ulvophyceae).</title>
        <authorList>
            <person name="Turmel M."/>
            <person name="Otis C."/>
            <person name="Lemieux C."/>
        </authorList>
    </citation>
    <scope>NUCLEOTIDE SEQUENCE</scope>
</reference>
<feature type="coiled-coil region" evidence="9">
    <location>
        <begin position="3399"/>
        <end position="3433"/>
    </location>
</feature>
<dbReference type="GO" id="GO:0009507">
    <property type="term" value="C:chloroplast"/>
    <property type="evidence" value="ECO:0007669"/>
    <property type="project" value="UniProtKB-SubCell"/>
</dbReference>
<dbReference type="InterPro" id="IPR012756">
    <property type="entry name" value="DNA-dir_RpoC2_beta_pp"/>
</dbReference>
<comment type="subcellular location">
    <subcellularLocation>
        <location evidence="8">Plastid</location>
        <location evidence="8">Chloroplast</location>
    </subcellularLocation>
</comment>
<geneLocation type="chloroplast" evidence="13"/>
<evidence type="ECO:0000313" key="13">
    <source>
        <dbReference type="EMBL" id="AOC61623.1"/>
    </source>
</evidence>
<dbReference type="InterPro" id="IPR038120">
    <property type="entry name" value="Rpb1_funnel_sf"/>
</dbReference>
<comment type="cofactor">
    <cofactor evidence="8">
        <name>Zn(2+)</name>
        <dbReference type="ChEBI" id="CHEBI:29105"/>
    </cofactor>
    <text evidence="8">Binds 1 Zn(2+) ion per subunit.</text>
</comment>
<dbReference type="PANTHER" id="PTHR19376">
    <property type="entry name" value="DNA-DIRECTED RNA POLYMERASE"/>
    <property type="match status" value="1"/>
</dbReference>
<dbReference type="InterPro" id="IPR045867">
    <property type="entry name" value="DNA-dir_RpoC_beta_prime"/>
</dbReference>
<keyword evidence="2 13" id="KW-0934">Plastid</keyword>
<feature type="coiled-coil region" evidence="9">
    <location>
        <begin position="3463"/>
        <end position="3490"/>
    </location>
</feature>
<accession>A0A1B2RZ68</accession>
<feature type="binding site" evidence="8">
    <location>
        <position position="278"/>
    </location>
    <ligand>
        <name>Zn(2+)</name>
        <dbReference type="ChEBI" id="CHEBI:29105"/>
    </ligand>
</feature>
<dbReference type="InterPro" id="IPR007083">
    <property type="entry name" value="RNA_pol_Rpb1_4"/>
</dbReference>
<keyword evidence="7 8" id="KW-0804">Transcription</keyword>
<keyword evidence="5 8" id="KW-0479">Metal-binding</keyword>
<comment type="function">
    <text evidence="8">DNA-dependent RNA polymerase catalyzes the transcription of DNA into RNA using the four ribonucleoside triphosphates as substrates.</text>
</comment>
<evidence type="ECO:0000256" key="3">
    <source>
        <dbReference type="ARBA" id="ARBA00022679"/>
    </source>
</evidence>
<keyword evidence="6 8" id="KW-0862">Zinc</keyword>
<evidence type="ECO:0000256" key="7">
    <source>
        <dbReference type="ARBA" id="ARBA00023163"/>
    </source>
</evidence>
<dbReference type="HAMAP" id="MF_01324">
    <property type="entry name" value="RNApol_bact_RpoC2"/>
    <property type="match status" value="1"/>
</dbReference>
<evidence type="ECO:0000256" key="5">
    <source>
        <dbReference type="ARBA" id="ARBA00022723"/>
    </source>
</evidence>
<evidence type="ECO:0000259" key="12">
    <source>
        <dbReference type="Pfam" id="PF05000"/>
    </source>
</evidence>
<keyword evidence="3 8" id="KW-0808">Transferase</keyword>
<feature type="domain" description="RNA polymerase Rpb1" evidence="12">
    <location>
        <begin position="150"/>
        <end position="220"/>
    </location>
</feature>
<evidence type="ECO:0000256" key="10">
    <source>
        <dbReference type="SAM" id="MobiDB-lite"/>
    </source>
</evidence>
<evidence type="ECO:0000256" key="2">
    <source>
        <dbReference type="ARBA" id="ARBA00022640"/>
    </source>
</evidence>
<name>A0A1B2RZ68_9CHLO</name>
<evidence type="ECO:0000256" key="1">
    <source>
        <dbReference type="ARBA" id="ARBA00022478"/>
    </source>
</evidence>
<dbReference type="GO" id="GO:0000428">
    <property type="term" value="C:DNA-directed RNA polymerase complex"/>
    <property type="evidence" value="ECO:0007669"/>
    <property type="project" value="UniProtKB-KW"/>
</dbReference>
<organism evidence="13">
    <name type="scientific">Gloeotilopsis planctonica</name>
    <dbReference type="NCBI Taxonomy" id="34157"/>
    <lineage>
        <taxon>Eukaryota</taxon>
        <taxon>Viridiplantae</taxon>
        <taxon>Chlorophyta</taxon>
        <taxon>core chlorophytes</taxon>
        <taxon>Ulvophyceae</taxon>
        <taxon>OUU clade</taxon>
        <taxon>Ulotrichales</taxon>
        <taxon>Ulotrichaceae</taxon>
        <taxon>Gloeotilopsis</taxon>
    </lineage>
</organism>
<feature type="binding site" evidence="8">
    <location>
        <position position="357"/>
    </location>
    <ligand>
        <name>Zn(2+)</name>
        <dbReference type="ChEBI" id="CHEBI:29105"/>
    </ligand>
</feature>
<dbReference type="Gene3D" id="1.10.274.100">
    <property type="entry name" value="RNA polymerase Rpb1, domain 3"/>
    <property type="match status" value="1"/>
</dbReference>
<dbReference type="Gene3D" id="1.10.132.30">
    <property type="match status" value="1"/>
</dbReference>
<dbReference type="Pfam" id="PF04998">
    <property type="entry name" value="RNA_pol_Rpb1_5"/>
    <property type="match status" value="1"/>
</dbReference>
<dbReference type="NCBIfam" id="TIGR02388">
    <property type="entry name" value="rpoC2_cyan"/>
    <property type="match status" value="1"/>
</dbReference>
<dbReference type="Pfam" id="PF05000">
    <property type="entry name" value="RNA_pol_Rpb1_4"/>
    <property type="match status" value="1"/>
</dbReference>
<comment type="similarity">
    <text evidence="8">Belongs to the RNA polymerase beta' chain family. RpoC2 subfamily.</text>
</comment>
<evidence type="ECO:0000256" key="4">
    <source>
        <dbReference type="ARBA" id="ARBA00022695"/>
    </source>
</evidence>
<feature type="coiled-coil region" evidence="9">
    <location>
        <begin position="3578"/>
        <end position="3637"/>
    </location>
</feature>
<dbReference type="InterPro" id="IPR007081">
    <property type="entry name" value="RNA_pol_Rpb1_5"/>
</dbReference>
<feature type="region of interest" description="Disordered" evidence="10">
    <location>
        <begin position="2837"/>
        <end position="2856"/>
    </location>
</feature>